<feature type="chain" id="PRO_5038881273" description="beta-N-acetylhexosaminidase" evidence="7">
    <location>
        <begin position="20"/>
        <end position="399"/>
    </location>
</feature>
<dbReference type="AlphaFoldDB" id="A0A2A9CTI3"/>
<feature type="compositionally biased region" description="Low complexity" evidence="6">
    <location>
        <begin position="29"/>
        <end position="57"/>
    </location>
</feature>
<evidence type="ECO:0000313" key="9">
    <source>
        <dbReference type="EMBL" id="PFG17688.1"/>
    </source>
</evidence>
<name>A0A2A9CTI3_9ACTN</name>
<dbReference type="InterPro" id="IPR017853">
    <property type="entry name" value="GH"/>
</dbReference>
<comment type="catalytic activity">
    <reaction evidence="1">
        <text>Hydrolysis of terminal non-reducing N-acetyl-D-hexosamine residues in N-acetyl-beta-D-hexosaminides.</text>
        <dbReference type="EC" id="3.2.1.52"/>
    </reaction>
</comment>
<dbReference type="Pfam" id="PF00933">
    <property type="entry name" value="Glyco_hydro_3"/>
    <property type="match status" value="1"/>
</dbReference>
<dbReference type="GO" id="GO:0005975">
    <property type="term" value="P:carbohydrate metabolic process"/>
    <property type="evidence" value="ECO:0007669"/>
    <property type="project" value="InterPro"/>
</dbReference>
<protein>
    <recommendedName>
        <fullName evidence="3">beta-N-acetylhexosaminidase</fullName>
        <ecNumber evidence="3">3.2.1.52</ecNumber>
    </recommendedName>
</protein>
<accession>A0A2A9CTI3</accession>
<evidence type="ECO:0000256" key="7">
    <source>
        <dbReference type="SAM" id="SignalP"/>
    </source>
</evidence>
<sequence>MNKPIAVALAGVLVLVGCAATPPEPSRQASSVAPSRTPSRTPSASVHPTASPSTTPPQQRCLSTAANLSRKAQVGQLIMVGVNGPLTAAERKLIAAQQLGSVVLLGDQPGSVKSLAATTAQLSGLVAEVPVVTAADQEGGLVQRLNGPGFTTIPNANRQAQLSDVALRTAAQKWGSQLAAAGVRWNLAPVADVVPKAKLKTNQPIGALHRGYGSDPAVVTEKTQAVIDGLKAAGVVASVKHFPGLGEVVGNTDFASGIVDSVTTADSPSLAPFQAAAQAGVASVMISSARYSKIDPNNQAVFSATVIGLVRGWGYQGVVISDDLGAAASVRKIPAGQRAVRFVAAGGDVVIDADPSLVPAMTAALLAKAAKDPAFATRVTESAARVLALKQDLGVFRCG</sequence>
<evidence type="ECO:0000313" key="10">
    <source>
        <dbReference type="Proteomes" id="UP000226079"/>
    </source>
</evidence>
<comment type="caution">
    <text evidence="9">The sequence shown here is derived from an EMBL/GenBank/DDBJ whole genome shotgun (WGS) entry which is preliminary data.</text>
</comment>
<keyword evidence="10" id="KW-1185">Reference proteome</keyword>
<evidence type="ECO:0000256" key="6">
    <source>
        <dbReference type="SAM" id="MobiDB-lite"/>
    </source>
</evidence>
<feature type="signal peptide" evidence="7">
    <location>
        <begin position="1"/>
        <end position="19"/>
    </location>
</feature>
<dbReference type="SUPFAM" id="SSF51445">
    <property type="entry name" value="(Trans)glycosidases"/>
    <property type="match status" value="1"/>
</dbReference>
<dbReference type="PANTHER" id="PTHR30480">
    <property type="entry name" value="BETA-HEXOSAMINIDASE-RELATED"/>
    <property type="match status" value="1"/>
</dbReference>
<evidence type="ECO:0000259" key="8">
    <source>
        <dbReference type="Pfam" id="PF00933"/>
    </source>
</evidence>
<keyword evidence="4" id="KW-0378">Hydrolase</keyword>
<evidence type="ECO:0000256" key="5">
    <source>
        <dbReference type="ARBA" id="ARBA00023295"/>
    </source>
</evidence>
<dbReference type="EC" id="3.2.1.52" evidence="3"/>
<dbReference type="InterPro" id="IPR050226">
    <property type="entry name" value="NagZ_Beta-hexosaminidase"/>
</dbReference>
<dbReference type="Gene3D" id="3.20.20.300">
    <property type="entry name" value="Glycoside hydrolase, family 3, N-terminal domain"/>
    <property type="match status" value="1"/>
</dbReference>
<dbReference type="PANTHER" id="PTHR30480:SF13">
    <property type="entry name" value="BETA-HEXOSAMINIDASE"/>
    <property type="match status" value="1"/>
</dbReference>
<evidence type="ECO:0000256" key="3">
    <source>
        <dbReference type="ARBA" id="ARBA00012663"/>
    </source>
</evidence>
<dbReference type="InterPro" id="IPR001764">
    <property type="entry name" value="Glyco_hydro_3_N"/>
</dbReference>
<keyword evidence="5" id="KW-0326">Glycosidase</keyword>
<dbReference type="Proteomes" id="UP000226079">
    <property type="component" value="Unassembled WGS sequence"/>
</dbReference>
<keyword evidence="7" id="KW-0732">Signal</keyword>
<organism evidence="9 10">
    <name type="scientific">Propionicimonas paludicola</name>
    <dbReference type="NCBI Taxonomy" id="185243"/>
    <lineage>
        <taxon>Bacteria</taxon>
        <taxon>Bacillati</taxon>
        <taxon>Actinomycetota</taxon>
        <taxon>Actinomycetes</taxon>
        <taxon>Propionibacteriales</taxon>
        <taxon>Nocardioidaceae</taxon>
        <taxon>Propionicimonas</taxon>
    </lineage>
</organism>
<feature type="region of interest" description="Disordered" evidence="6">
    <location>
        <begin position="23"/>
        <end position="60"/>
    </location>
</feature>
<proteinExistence type="inferred from homology"/>
<dbReference type="GO" id="GO:0009254">
    <property type="term" value="P:peptidoglycan turnover"/>
    <property type="evidence" value="ECO:0007669"/>
    <property type="project" value="TreeGrafter"/>
</dbReference>
<evidence type="ECO:0000256" key="4">
    <source>
        <dbReference type="ARBA" id="ARBA00022801"/>
    </source>
</evidence>
<evidence type="ECO:0000256" key="1">
    <source>
        <dbReference type="ARBA" id="ARBA00001231"/>
    </source>
</evidence>
<evidence type="ECO:0000256" key="2">
    <source>
        <dbReference type="ARBA" id="ARBA00005336"/>
    </source>
</evidence>
<dbReference type="PROSITE" id="PS51257">
    <property type="entry name" value="PROKAR_LIPOPROTEIN"/>
    <property type="match status" value="1"/>
</dbReference>
<dbReference type="RefSeq" id="WP_245840898.1">
    <property type="nucleotide sequence ID" value="NZ_PDJC01000001.1"/>
</dbReference>
<dbReference type="InterPro" id="IPR036962">
    <property type="entry name" value="Glyco_hydro_3_N_sf"/>
</dbReference>
<dbReference type="GO" id="GO:0004563">
    <property type="term" value="F:beta-N-acetylhexosaminidase activity"/>
    <property type="evidence" value="ECO:0007669"/>
    <property type="project" value="UniProtKB-EC"/>
</dbReference>
<comment type="similarity">
    <text evidence="2">Belongs to the glycosyl hydrolase 3 family.</text>
</comment>
<reference evidence="9 10" key="1">
    <citation type="submission" date="2017-10" db="EMBL/GenBank/DDBJ databases">
        <title>Sequencing the genomes of 1000 actinobacteria strains.</title>
        <authorList>
            <person name="Klenk H.-P."/>
        </authorList>
    </citation>
    <scope>NUCLEOTIDE SEQUENCE [LARGE SCALE GENOMIC DNA]</scope>
    <source>
        <strain evidence="9 10">DSM 15597</strain>
    </source>
</reference>
<gene>
    <name evidence="9" type="ORF">ATK74_2261</name>
</gene>
<feature type="domain" description="Glycoside hydrolase family 3 N-terminal" evidence="8">
    <location>
        <begin position="73"/>
        <end position="388"/>
    </location>
</feature>
<dbReference type="EMBL" id="PDJC01000001">
    <property type="protein sequence ID" value="PFG17688.1"/>
    <property type="molecule type" value="Genomic_DNA"/>
</dbReference>